<dbReference type="NCBIfam" id="NF038123">
    <property type="entry name" value="NF038123_dom"/>
    <property type="match status" value="1"/>
</dbReference>
<dbReference type="InterPro" id="IPR009465">
    <property type="entry name" value="Spondin_N"/>
</dbReference>
<evidence type="ECO:0000259" key="2">
    <source>
        <dbReference type="Pfam" id="PF06468"/>
    </source>
</evidence>
<evidence type="ECO:0000313" key="4">
    <source>
        <dbReference type="Proteomes" id="UP000815846"/>
    </source>
</evidence>
<feature type="signal peptide" evidence="1">
    <location>
        <begin position="1"/>
        <end position="28"/>
    </location>
</feature>
<protein>
    <recommendedName>
        <fullName evidence="2">Spondin domain-containing protein</fullName>
    </recommendedName>
</protein>
<dbReference type="Pfam" id="PF06468">
    <property type="entry name" value="Spond_N"/>
    <property type="match status" value="1"/>
</dbReference>
<gene>
    <name evidence="3" type="ORF">CWS31_010955</name>
</gene>
<comment type="caution">
    <text evidence="3">The sequence shown here is derived from an EMBL/GenBank/DDBJ whole genome shotgun (WGS) entry which is preliminary data.</text>
</comment>
<sequence>MSTLITQKHKRFPIKLFFVSLLSLGLFACGDNDDTPAIPDVEEPMEYSYSVMITNLTYAQPLSPIALSLHNDTKMWMIGESASIALEKLAEGGDNTDFLSSENNIVSTSSESPLPPGASVMLDIMTIDPVATYLTVSTMLVNTNDAFSGLTGVDISTLTIGQEKSWNLSVYDAGTEKNTEAAGTIPGPADGGVGFDASRDDTNLVSYHTGIVSKDDGLSNSVLTQAHRFDNPAVKVTITRTK</sequence>
<feature type="domain" description="Spondin" evidence="2">
    <location>
        <begin position="68"/>
        <end position="177"/>
    </location>
</feature>
<dbReference type="EMBL" id="PJAI02000011">
    <property type="protein sequence ID" value="TYK65375.1"/>
    <property type="molecule type" value="Genomic_DNA"/>
</dbReference>
<proteinExistence type="predicted"/>
<dbReference type="RefSeq" id="WP_101345351.1">
    <property type="nucleotide sequence ID" value="NZ_PJAI02000011.1"/>
</dbReference>
<dbReference type="Gene3D" id="2.60.40.2130">
    <property type="entry name" value="F-spondin domain"/>
    <property type="match status" value="1"/>
</dbReference>
<keyword evidence="1" id="KW-0732">Signal</keyword>
<feature type="chain" id="PRO_5045110073" description="Spondin domain-containing protein" evidence="1">
    <location>
        <begin position="29"/>
        <end position="242"/>
    </location>
</feature>
<reference evidence="3 4" key="1">
    <citation type="submission" date="2019-08" db="EMBL/GenBank/DDBJ databases">
        <title>Microbe sample from Colwellia echini.</title>
        <authorList>
            <person name="Christiansen L."/>
            <person name="Pathiraja D."/>
            <person name="Schultz-Johansen M."/>
            <person name="Choi I.-G."/>
            <person name="Stougaard P."/>
        </authorList>
    </citation>
    <scope>NUCLEOTIDE SEQUENCE [LARGE SCALE GENOMIC DNA]</scope>
    <source>
        <strain evidence="3 4">A3</strain>
    </source>
</reference>
<name>A0ABY3MVY9_9GAMM</name>
<accession>A0ABY3MVY9</accession>
<evidence type="ECO:0000256" key="1">
    <source>
        <dbReference type="SAM" id="SignalP"/>
    </source>
</evidence>
<dbReference type="InterPro" id="IPR038678">
    <property type="entry name" value="Spondin_N_sf"/>
</dbReference>
<dbReference type="Proteomes" id="UP000815846">
    <property type="component" value="Unassembled WGS sequence"/>
</dbReference>
<evidence type="ECO:0000313" key="3">
    <source>
        <dbReference type="EMBL" id="TYK65375.1"/>
    </source>
</evidence>
<organism evidence="3 4">
    <name type="scientific">Colwellia echini</name>
    <dbReference type="NCBI Taxonomy" id="1982103"/>
    <lineage>
        <taxon>Bacteria</taxon>
        <taxon>Pseudomonadati</taxon>
        <taxon>Pseudomonadota</taxon>
        <taxon>Gammaproteobacteria</taxon>
        <taxon>Alteromonadales</taxon>
        <taxon>Colwelliaceae</taxon>
        <taxon>Colwellia</taxon>
    </lineage>
</organism>
<keyword evidence="4" id="KW-1185">Reference proteome</keyword>